<evidence type="ECO:0000313" key="2">
    <source>
        <dbReference type="Proteomes" id="UP001548189"/>
    </source>
</evidence>
<protein>
    <submittedName>
        <fullName evidence="1">Uncharacterized protein</fullName>
    </submittedName>
</protein>
<proteinExistence type="predicted"/>
<name>A0ABV2C0C2_9GAMM</name>
<gene>
    <name evidence="1" type="ORF">ABVT43_20525</name>
</gene>
<reference evidence="1 2" key="1">
    <citation type="submission" date="2024-06" db="EMBL/GenBank/DDBJ databases">
        <authorList>
            <person name="Li F."/>
        </authorList>
    </citation>
    <scope>NUCLEOTIDE SEQUENCE [LARGE SCALE GENOMIC DNA]</scope>
    <source>
        <strain evidence="1 2">GXAS 311</strain>
    </source>
</reference>
<keyword evidence="2" id="KW-1185">Reference proteome</keyword>
<comment type="caution">
    <text evidence="1">The sequence shown here is derived from an EMBL/GenBank/DDBJ whole genome shotgun (WGS) entry which is preliminary data.</text>
</comment>
<evidence type="ECO:0000313" key="1">
    <source>
        <dbReference type="EMBL" id="MET1257528.1"/>
    </source>
</evidence>
<dbReference type="Proteomes" id="UP001548189">
    <property type="component" value="Unassembled WGS sequence"/>
</dbReference>
<sequence length="115" mass="12724">MINRFFKIFIILSLFQFSTTAFAEGWCNYAVGGFEVITNGNKTDNVYLVGKFEGATVGKWVTIANSTAGKHNISLALAAQMAGKGLAIYIDSAEYNCDTYPSWSNSPLRHVRIRM</sequence>
<organism evidence="1 2">
    <name type="scientific">Aliikangiella maris</name>
    <dbReference type="NCBI Taxonomy" id="3162458"/>
    <lineage>
        <taxon>Bacteria</taxon>
        <taxon>Pseudomonadati</taxon>
        <taxon>Pseudomonadota</taxon>
        <taxon>Gammaproteobacteria</taxon>
        <taxon>Oceanospirillales</taxon>
        <taxon>Pleioneaceae</taxon>
        <taxon>Aliikangiella</taxon>
    </lineage>
</organism>
<accession>A0ABV2C0C2</accession>
<dbReference type="EMBL" id="JBEVCJ010000093">
    <property type="protein sequence ID" value="MET1257528.1"/>
    <property type="molecule type" value="Genomic_DNA"/>
</dbReference>